<dbReference type="SMART" id="SM00054">
    <property type="entry name" value="EFh"/>
    <property type="match status" value="2"/>
</dbReference>
<dbReference type="Proteomes" id="UP000007264">
    <property type="component" value="Unassembled WGS sequence"/>
</dbReference>
<comment type="caution">
    <text evidence="5">The sequence shown here is derived from an EMBL/GenBank/DDBJ whole genome shotgun (WGS) entry which is preliminary data.</text>
</comment>
<dbReference type="KEGG" id="csl:COCSUDRAFT_61444"/>
<dbReference type="OrthoDB" id="191686at2759"/>
<dbReference type="PANTHER" id="PTHR45942">
    <property type="entry name" value="PROTEIN PHOSPATASE 3 REGULATORY SUBUNIT B ALPHA ISOFORM TYPE 1"/>
    <property type="match status" value="1"/>
</dbReference>
<proteinExistence type="predicted"/>
<name>I0Z3I4_COCSC</name>
<dbReference type="CDD" id="cd00051">
    <property type="entry name" value="EFh"/>
    <property type="match status" value="2"/>
</dbReference>
<dbReference type="InterPro" id="IPR018247">
    <property type="entry name" value="EF_Hand_1_Ca_BS"/>
</dbReference>
<dbReference type="EMBL" id="AGSI01000004">
    <property type="protein sequence ID" value="EIE25203.1"/>
    <property type="molecule type" value="Genomic_DNA"/>
</dbReference>
<protein>
    <submittedName>
        <fullName evidence="5">EF-hand</fullName>
    </submittedName>
</protein>
<dbReference type="RefSeq" id="XP_005649747.1">
    <property type="nucleotide sequence ID" value="XM_005649690.1"/>
</dbReference>
<feature type="domain" description="EF-hand" evidence="4">
    <location>
        <begin position="125"/>
        <end position="160"/>
    </location>
</feature>
<sequence length="167" mass="18020">MGNSSSSGFQDGVMSKKDLERMQRRFSRLANGSGKVSIADLEQNADLSGNVFIPCIFGMYADSKGFLSQKDFTSAIERLGQLYTGQDRAEFAFQLYDKDGDGFVSPEELLAVLRMIMGRGLSEKALEQIVAATVAEHDKDGDGLLSQSEFKSLLAASSEAQASISIG</sequence>
<keyword evidence="6" id="KW-1185">Reference proteome</keyword>
<dbReference type="STRING" id="574566.I0Z3I4"/>
<dbReference type="eggNOG" id="KOG0034">
    <property type="taxonomic scope" value="Eukaryota"/>
</dbReference>
<dbReference type="InterPro" id="IPR002048">
    <property type="entry name" value="EF_hand_dom"/>
</dbReference>
<keyword evidence="2" id="KW-0677">Repeat</keyword>
<reference evidence="5 6" key="1">
    <citation type="journal article" date="2012" name="Genome Biol.">
        <title>The genome of the polar eukaryotic microalga coccomyxa subellipsoidea reveals traits of cold adaptation.</title>
        <authorList>
            <person name="Blanc G."/>
            <person name="Agarkova I."/>
            <person name="Grimwood J."/>
            <person name="Kuo A."/>
            <person name="Brueggeman A."/>
            <person name="Dunigan D."/>
            <person name="Gurnon J."/>
            <person name="Ladunga I."/>
            <person name="Lindquist E."/>
            <person name="Lucas S."/>
            <person name="Pangilinan J."/>
            <person name="Proschold T."/>
            <person name="Salamov A."/>
            <person name="Schmutz J."/>
            <person name="Weeks D."/>
            <person name="Yamada T."/>
            <person name="Claverie J.M."/>
            <person name="Grigoriev I."/>
            <person name="Van Etten J."/>
            <person name="Lomsadze A."/>
            <person name="Borodovsky M."/>
        </authorList>
    </citation>
    <scope>NUCLEOTIDE SEQUENCE [LARGE SCALE GENOMIC DNA]</scope>
    <source>
        <strain evidence="5 6">C-169</strain>
    </source>
</reference>
<dbReference type="Gene3D" id="1.10.238.10">
    <property type="entry name" value="EF-hand"/>
    <property type="match status" value="1"/>
</dbReference>
<dbReference type="GeneID" id="17043205"/>
<evidence type="ECO:0000256" key="1">
    <source>
        <dbReference type="ARBA" id="ARBA00022723"/>
    </source>
</evidence>
<evidence type="ECO:0000313" key="5">
    <source>
        <dbReference type="EMBL" id="EIE25203.1"/>
    </source>
</evidence>
<evidence type="ECO:0000256" key="2">
    <source>
        <dbReference type="ARBA" id="ARBA00022737"/>
    </source>
</evidence>
<dbReference type="AlphaFoldDB" id="I0Z3I4"/>
<dbReference type="PROSITE" id="PS00018">
    <property type="entry name" value="EF_HAND_1"/>
    <property type="match status" value="2"/>
</dbReference>
<evidence type="ECO:0000256" key="3">
    <source>
        <dbReference type="ARBA" id="ARBA00022837"/>
    </source>
</evidence>
<keyword evidence="1" id="KW-0479">Metal-binding</keyword>
<organism evidence="5 6">
    <name type="scientific">Coccomyxa subellipsoidea (strain C-169)</name>
    <name type="common">Green microalga</name>
    <dbReference type="NCBI Taxonomy" id="574566"/>
    <lineage>
        <taxon>Eukaryota</taxon>
        <taxon>Viridiplantae</taxon>
        <taxon>Chlorophyta</taxon>
        <taxon>core chlorophytes</taxon>
        <taxon>Trebouxiophyceae</taxon>
        <taxon>Trebouxiophyceae incertae sedis</taxon>
        <taxon>Coccomyxaceae</taxon>
        <taxon>Coccomyxa</taxon>
        <taxon>Coccomyxa subellipsoidea</taxon>
    </lineage>
</organism>
<dbReference type="GO" id="GO:0005509">
    <property type="term" value="F:calcium ion binding"/>
    <property type="evidence" value="ECO:0007669"/>
    <property type="project" value="InterPro"/>
</dbReference>
<keyword evidence="3" id="KW-0106">Calcium</keyword>
<dbReference type="InterPro" id="IPR011992">
    <property type="entry name" value="EF-hand-dom_pair"/>
</dbReference>
<dbReference type="SUPFAM" id="SSF47473">
    <property type="entry name" value="EF-hand"/>
    <property type="match status" value="1"/>
</dbReference>
<dbReference type="PROSITE" id="PS50222">
    <property type="entry name" value="EF_HAND_2"/>
    <property type="match status" value="2"/>
</dbReference>
<evidence type="ECO:0000313" key="6">
    <source>
        <dbReference type="Proteomes" id="UP000007264"/>
    </source>
</evidence>
<feature type="domain" description="EF-hand" evidence="4">
    <location>
        <begin position="84"/>
        <end position="119"/>
    </location>
</feature>
<accession>I0Z3I4</accession>
<dbReference type="Pfam" id="PF13499">
    <property type="entry name" value="EF-hand_7"/>
    <property type="match status" value="1"/>
</dbReference>
<evidence type="ECO:0000259" key="4">
    <source>
        <dbReference type="PROSITE" id="PS50222"/>
    </source>
</evidence>
<gene>
    <name evidence="5" type="ORF">COCSUDRAFT_61444</name>
</gene>